<dbReference type="AlphaFoldDB" id="A0A401K0W9"/>
<organism evidence="1 2">
    <name type="scientific">Sulfuriferula multivorans</name>
    <dbReference type="NCBI Taxonomy" id="1559896"/>
    <lineage>
        <taxon>Bacteria</taxon>
        <taxon>Pseudomonadati</taxon>
        <taxon>Pseudomonadota</taxon>
        <taxon>Betaproteobacteria</taxon>
        <taxon>Nitrosomonadales</taxon>
        <taxon>Sulfuricellaceae</taxon>
        <taxon>Sulfuriferula</taxon>
    </lineage>
</organism>
<dbReference type="InterPro" id="IPR020994">
    <property type="entry name" value="Uncharacterised_Ca-bd_CcbP"/>
</dbReference>
<evidence type="ECO:0000313" key="2">
    <source>
        <dbReference type="Proteomes" id="UP000286806"/>
    </source>
</evidence>
<protein>
    <submittedName>
        <fullName evidence="1">Uncharacterized protein</fullName>
    </submittedName>
</protein>
<accession>A0A401K0W9</accession>
<name>A0A401K0W9_9PROT</name>
<keyword evidence="2" id="KW-1185">Reference proteome</keyword>
<gene>
    <name evidence="1" type="ORF">SFMTTN_3393</name>
</gene>
<proteinExistence type="predicted"/>
<dbReference type="EMBL" id="BGOW01000047">
    <property type="protein sequence ID" value="GCB02285.1"/>
    <property type="molecule type" value="Genomic_DNA"/>
</dbReference>
<evidence type="ECO:0000313" key="1">
    <source>
        <dbReference type="EMBL" id="GCB02285.1"/>
    </source>
</evidence>
<sequence>MMKAKKTAKFTAEYLDKLIEEATTDAYDESEQAGGFFAMIEENLSLPFMTRVLGQAVTVGKVDITKRDQIVAICVHGKSTQAIPILDLPMPDPPPEGAEWIDAYRRWCGN</sequence>
<dbReference type="Proteomes" id="UP000286806">
    <property type="component" value="Unassembled WGS sequence"/>
</dbReference>
<comment type="caution">
    <text evidence="1">The sequence shown here is derived from an EMBL/GenBank/DDBJ whole genome shotgun (WGS) entry which is preliminary data.</text>
</comment>
<reference evidence="1 2" key="1">
    <citation type="journal article" date="2019" name="Front. Microbiol.">
        <title>Genomes of Neutrophilic Sulfur-Oxidizing Chemolithoautotrophs Representing 9 Proteobacterial Species From 8 Genera.</title>
        <authorList>
            <person name="Watanabe T."/>
            <person name="Kojima H."/>
            <person name="Umezawa K."/>
            <person name="Hori C."/>
            <person name="Takasuka T.E."/>
            <person name="Kato Y."/>
            <person name="Fukui M."/>
        </authorList>
    </citation>
    <scope>NUCLEOTIDE SEQUENCE [LARGE SCALE GENOMIC DNA]</scope>
    <source>
        <strain evidence="1 2">TTN</strain>
    </source>
</reference>
<dbReference type="Pfam" id="PF11535">
    <property type="entry name" value="Calci_bind_CcbP"/>
    <property type="match status" value="1"/>
</dbReference>